<dbReference type="AlphaFoldDB" id="A0A1E3QY17"/>
<dbReference type="PANTHER" id="PTHR24346">
    <property type="entry name" value="MAP/MICROTUBULE AFFINITY-REGULATING KINASE"/>
    <property type="match status" value="1"/>
</dbReference>
<dbReference type="RefSeq" id="XP_018987876.1">
    <property type="nucleotide sequence ID" value="XM_019127468.1"/>
</dbReference>
<evidence type="ECO:0000256" key="1">
    <source>
        <dbReference type="ARBA" id="ARBA00012513"/>
    </source>
</evidence>
<accession>A0A1E3QY17</accession>
<dbReference type="InterPro" id="IPR011009">
    <property type="entry name" value="Kinase-like_dom_sf"/>
</dbReference>
<feature type="region of interest" description="Disordered" evidence="6">
    <location>
        <begin position="470"/>
        <end position="520"/>
    </location>
</feature>
<evidence type="ECO:0000256" key="3">
    <source>
        <dbReference type="ARBA" id="ARBA00022840"/>
    </source>
</evidence>
<feature type="domain" description="Protein kinase" evidence="7">
    <location>
        <begin position="1"/>
        <end position="177"/>
    </location>
</feature>
<dbReference type="GO" id="GO:0035556">
    <property type="term" value="P:intracellular signal transduction"/>
    <property type="evidence" value="ECO:0007669"/>
    <property type="project" value="TreeGrafter"/>
</dbReference>
<gene>
    <name evidence="8" type="ORF">BABINDRAFT_159112</name>
</gene>
<feature type="region of interest" description="Disordered" evidence="6">
    <location>
        <begin position="386"/>
        <end position="405"/>
    </location>
</feature>
<dbReference type="Gene3D" id="1.10.510.10">
    <property type="entry name" value="Transferase(Phosphotransferase) domain 1"/>
    <property type="match status" value="1"/>
</dbReference>
<dbReference type="SMART" id="SM00220">
    <property type="entry name" value="S_TKc"/>
    <property type="match status" value="1"/>
</dbReference>
<proteinExistence type="predicted"/>
<dbReference type="EMBL" id="KV454426">
    <property type="protein sequence ID" value="ODQ82548.1"/>
    <property type="molecule type" value="Genomic_DNA"/>
</dbReference>
<keyword evidence="3" id="KW-0067">ATP-binding</keyword>
<feature type="compositionally biased region" description="Polar residues" evidence="6">
    <location>
        <begin position="472"/>
        <end position="483"/>
    </location>
</feature>
<dbReference type="InterPro" id="IPR000719">
    <property type="entry name" value="Prot_kinase_dom"/>
</dbReference>
<dbReference type="PROSITE" id="PS50011">
    <property type="entry name" value="PROTEIN_KINASE_DOM"/>
    <property type="match status" value="1"/>
</dbReference>
<dbReference type="GeneID" id="30145321"/>
<dbReference type="GO" id="GO:0004674">
    <property type="term" value="F:protein serine/threonine kinase activity"/>
    <property type="evidence" value="ECO:0007669"/>
    <property type="project" value="UniProtKB-EC"/>
</dbReference>
<dbReference type="Pfam" id="PF00069">
    <property type="entry name" value="Pkinase"/>
    <property type="match status" value="1"/>
</dbReference>
<comment type="catalytic activity">
    <reaction evidence="4">
        <text>L-threonyl-[protein] + ATP = O-phospho-L-threonyl-[protein] + ADP + H(+)</text>
        <dbReference type="Rhea" id="RHEA:46608"/>
        <dbReference type="Rhea" id="RHEA-COMP:11060"/>
        <dbReference type="Rhea" id="RHEA-COMP:11605"/>
        <dbReference type="ChEBI" id="CHEBI:15378"/>
        <dbReference type="ChEBI" id="CHEBI:30013"/>
        <dbReference type="ChEBI" id="CHEBI:30616"/>
        <dbReference type="ChEBI" id="CHEBI:61977"/>
        <dbReference type="ChEBI" id="CHEBI:456216"/>
        <dbReference type="EC" id="2.7.11.1"/>
    </reaction>
</comment>
<keyword evidence="9" id="KW-1185">Reference proteome</keyword>
<feature type="compositionally biased region" description="Basic residues" evidence="6">
    <location>
        <begin position="616"/>
        <end position="628"/>
    </location>
</feature>
<dbReference type="PANTHER" id="PTHR24346:SF110">
    <property type="entry name" value="NON-SPECIFIC SERINE_THREONINE PROTEIN KINASE"/>
    <property type="match status" value="1"/>
</dbReference>
<dbReference type="EC" id="2.7.11.1" evidence="1"/>
<feature type="region of interest" description="Disordered" evidence="6">
    <location>
        <begin position="412"/>
        <end position="432"/>
    </location>
</feature>
<sequence>MVMEYCPGGELFDLVYSRSLDLLESARLFAQICTGVAYVHAQSLSHRDLKLENILLTREHDVKLSDFGFVREYQPKALLKTICGTDVYMAPELLRDERYSGFAVDIWSLGVVLYTLVYGHAPFEDDASRQARTKILHDEPDYDDSVPEGVNSLLARLLNKDAKKRPTIQEIAADPFVNATLGLEPSLPFQSRAERHLLKKLKAAHMDTTRLVNSVTHNKCDQFAGFWFLSLEKDHKRRNKSRKTKGRGLLSGGNSRRVSALMENQSLERIMSAFSLQSRSRRASADMGRGDIKPLLRRPSFNAEALSKIEGTPRINRPPVIEPTIESIDLRRKQITFSEKREHWREAETEKKLYRKDTNESVSTEKKKKPSLFNKLSMRFWIDKVKKSEPHEESSETTAEDSLCTLNDSVEDRKVSPASSHKSRKKSDPSVATQGPLVATLLSAPVLTPTVLTPTSEFVSSDSDECTRRRSTLLNQGSPQAVQTRRPVSMASMTSQVTSFSETSDYGSSVNIEGQQSRPHFLRTQSDLSISTSLSNYANLNSVTPLKLQRASLSLISNSSNNSETSSLISSSNNNSRPHSPDTFKKFTVPSPAGHKRRNNIYNESLPRQLQQKLHLSSKHLSSKRSRKRSVEPGPAKKNLIISEEAESDLED</sequence>
<protein>
    <recommendedName>
        <fullName evidence="1">non-specific serine/threonine protein kinase</fullName>
        <ecNumber evidence="1">2.7.11.1</ecNumber>
    </recommendedName>
</protein>
<evidence type="ECO:0000313" key="9">
    <source>
        <dbReference type="Proteomes" id="UP000094336"/>
    </source>
</evidence>
<evidence type="ECO:0000256" key="2">
    <source>
        <dbReference type="ARBA" id="ARBA00022741"/>
    </source>
</evidence>
<comment type="catalytic activity">
    <reaction evidence="5">
        <text>L-seryl-[protein] + ATP = O-phospho-L-seryl-[protein] + ADP + H(+)</text>
        <dbReference type="Rhea" id="RHEA:17989"/>
        <dbReference type="Rhea" id="RHEA-COMP:9863"/>
        <dbReference type="Rhea" id="RHEA-COMP:11604"/>
        <dbReference type="ChEBI" id="CHEBI:15378"/>
        <dbReference type="ChEBI" id="CHEBI:29999"/>
        <dbReference type="ChEBI" id="CHEBI:30616"/>
        <dbReference type="ChEBI" id="CHEBI:83421"/>
        <dbReference type="ChEBI" id="CHEBI:456216"/>
        <dbReference type="EC" id="2.7.11.1"/>
    </reaction>
</comment>
<dbReference type="Proteomes" id="UP000094336">
    <property type="component" value="Unassembled WGS sequence"/>
</dbReference>
<organism evidence="8 9">
    <name type="scientific">Babjeviella inositovora NRRL Y-12698</name>
    <dbReference type="NCBI Taxonomy" id="984486"/>
    <lineage>
        <taxon>Eukaryota</taxon>
        <taxon>Fungi</taxon>
        <taxon>Dikarya</taxon>
        <taxon>Ascomycota</taxon>
        <taxon>Saccharomycotina</taxon>
        <taxon>Pichiomycetes</taxon>
        <taxon>Serinales incertae sedis</taxon>
        <taxon>Babjeviella</taxon>
    </lineage>
</organism>
<evidence type="ECO:0000256" key="4">
    <source>
        <dbReference type="ARBA" id="ARBA00047899"/>
    </source>
</evidence>
<dbReference type="FunFam" id="1.10.510.10:FF:000571">
    <property type="entry name" value="Maternal embryonic leucine zipper kinase"/>
    <property type="match status" value="1"/>
</dbReference>
<evidence type="ECO:0000256" key="6">
    <source>
        <dbReference type="SAM" id="MobiDB-lite"/>
    </source>
</evidence>
<feature type="compositionally biased region" description="Low complexity" evidence="6">
    <location>
        <begin position="558"/>
        <end position="576"/>
    </location>
</feature>
<evidence type="ECO:0000256" key="5">
    <source>
        <dbReference type="ARBA" id="ARBA00048679"/>
    </source>
</evidence>
<dbReference type="GO" id="GO:0005524">
    <property type="term" value="F:ATP binding"/>
    <property type="evidence" value="ECO:0007669"/>
    <property type="project" value="UniProtKB-KW"/>
</dbReference>
<dbReference type="PROSITE" id="PS00108">
    <property type="entry name" value="PROTEIN_KINASE_ST"/>
    <property type="match status" value="1"/>
</dbReference>
<keyword evidence="2" id="KW-0547">Nucleotide-binding</keyword>
<evidence type="ECO:0000259" key="7">
    <source>
        <dbReference type="PROSITE" id="PS50011"/>
    </source>
</evidence>
<dbReference type="GO" id="GO:0005737">
    <property type="term" value="C:cytoplasm"/>
    <property type="evidence" value="ECO:0007669"/>
    <property type="project" value="TreeGrafter"/>
</dbReference>
<feature type="compositionally biased region" description="Polar residues" evidence="6">
    <location>
        <begin position="491"/>
        <end position="520"/>
    </location>
</feature>
<dbReference type="OrthoDB" id="942095at2759"/>
<reference evidence="9" key="1">
    <citation type="submission" date="2016-05" db="EMBL/GenBank/DDBJ databases">
        <title>Comparative genomics of biotechnologically important yeasts.</title>
        <authorList>
            <consortium name="DOE Joint Genome Institute"/>
            <person name="Riley R."/>
            <person name="Haridas S."/>
            <person name="Wolfe K.H."/>
            <person name="Lopes M.R."/>
            <person name="Hittinger C.T."/>
            <person name="Goker M."/>
            <person name="Salamov A."/>
            <person name="Wisecaver J."/>
            <person name="Long T.M."/>
            <person name="Aerts A.L."/>
            <person name="Barry K."/>
            <person name="Choi C."/>
            <person name="Clum A."/>
            <person name="Coughlan A.Y."/>
            <person name="Deshpande S."/>
            <person name="Douglass A.P."/>
            <person name="Hanson S.J."/>
            <person name="Klenk H.-P."/>
            <person name="Labutti K."/>
            <person name="Lapidus A."/>
            <person name="Lindquist E."/>
            <person name="Lipzen A."/>
            <person name="Meier-Kolthoff J.P."/>
            <person name="Ohm R.A."/>
            <person name="Otillar R.P."/>
            <person name="Pangilinan J."/>
            <person name="Peng Y."/>
            <person name="Rokas A."/>
            <person name="Rosa C.A."/>
            <person name="Scheuner C."/>
            <person name="Sibirny A.A."/>
            <person name="Slot J.C."/>
            <person name="Stielow J.B."/>
            <person name="Sun H."/>
            <person name="Kurtzman C.P."/>
            <person name="Blackwell M."/>
            <person name="Grigoriev I.V."/>
            <person name="Jeffries T.W."/>
        </authorList>
    </citation>
    <scope>NUCLEOTIDE SEQUENCE [LARGE SCALE GENOMIC DNA]</scope>
    <source>
        <strain evidence="9">NRRL Y-12698</strain>
    </source>
</reference>
<dbReference type="InterPro" id="IPR008271">
    <property type="entry name" value="Ser/Thr_kinase_AS"/>
</dbReference>
<name>A0A1E3QY17_9ASCO</name>
<evidence type="ECO:0000313" key="8">
    <source>
        <dbReference type="EMBL" id="ODQ82548.1"/>
    </source>
</evidence>
<dbReference type="SUPFAM" id="SSF56112">
    <property type="entry name" value="Protein kinase-like (PK-like)"/>
    <property type="match status" value="1"/>
</dbReference>
<dbReference type="STRING" id="984486.A0A1E3QY17"/>
<feature type="region of interest" description="Disordered" evidence="6">
    <location>
        <begin position="558"/>
        <end position="652"/>
    </location>
</feature>